<keyword evidence="5" id="KW-1133">Transmembrane helix</keyword>
<dbReference type="RefSeq" id="XP_041291510.1">
    <property type="nucleotide sequence ID" value="XM_041437735.1"/>
</dbReference>
<dbReference type="Gene3D" id="2.10.109.10">
    <property type="entry name" value="Umud Fragment, subunit A"/>
    <property type="match status" value="1"/>
</dbReference>
<dbReference type="Proteomes" id="UP000823399">
    <property type="component" value="Unassembled WGS sequence"/>
</dbReference>
<dbReference type="GeneID" id="64699994"/>
<proteinExistence type="predicted"/>
<evidence type="ECO:0000256" key="5">
    <source>
        <dbReference type="ARBA" id="ARBA00022989"/>
    </source>
</evidence>
<gene>
    <name evidence="7" type="ORF">F5147DRAFT_701382</name>
</gene>
<protein>
    <recommendedName>
        <fullName evidence="9">Mitochondrial inner membrane protease subunit 2</fullName>
    </recommendedName>
</protein>
<keyword evidence="6" id="KW-0472">Membrane</keyword>
<evidence type="ECO:0000256" key="3">
    <source>
        <dbReference type="ARBA" id="ARBA00022692"/>
    </source>
</evidence>
<comment type="subcellular location">
    <subcellularLocation>
        <location evidence="1">Membrane</location>
        <topology evidence="1">Single-pass membrane protein</topology>
    </subcellularLocation>
</comment>
<dbReference type="GO" id="GO:0008236">
    <property type="term" value="F:serine-type peptidase activity"/>
    <property type="evidence" value="ECO:0007669"/>
    <property type="project" value="InterPro"/>
</dbReference>
<evidence type="ECO:0000256" key="1">
    <source>
        <dbReference type="ARBA" id="ARBA00004167"/>
    </source>
</evidence>
<comment type="caution">
    <text evidence="7">The sequence shown here is derived from an EMBL/GenBank/DDBJ whole genome shotgun (WGS) entry which is preliminary data.</text>
</comment>
<dbReference type="GO" id="GO:0006465">
    <property type="term" value="P:signal peptide processing"/>
    <property type="evidence" value="ECO:0007669"/>
    <property type="project" value="InterPro"/>
</dbReference>
<keyword evidence="4" id="KW-0378">Hydrolase</keyword>
<dbReference type="OrthoDB" id="308440at2759"/>
<evidence type="ECO:0000256" key="6">
    <source>
        <dbReference type="ARBA" id="ARBA00023136"/>
    </source>
</evidence>
<dbReference type="GO" id="GO:0042720">
    <property type="term" value="C:mitochondrial inner membrane peptidase complex"/>
    <property type="evidence" value="ECO:0007669"/>
    <property type="project" value="InterPro"/>
</dbReference>
<reference evidence="7" key="1">
    <citation type="journal article" date="2020" name="New Phytol.">
        <title>Comparative genomics reveals dynamic genome evolution in host specialist ectomycorrhizal fungi.</title>
        <authorList>
            <person name="Lofgren L.A."/>
            <person name="Nguyen N.H."/>
            <person name="Vilgalys R."/>
            <person name="Ruytinx J."/>
            <person name="Liao H.L."/>
            <person name="Branco S."/>
            <person name="Kuo A."/>
            <person name="LaButti K."/>
            <person name="Lipzen A."/>
            <person name="Andreopoulos W."/>
            <person name="Pangilinan J."/>
            <person name="Riley R."/>
            <person name="Hundley H."/>
            <person name="Na H."/>
            <person name="Barry K."/>
            <person name="Grigoriev I.V."/>
            <person name="Stajich J.E."/>
            <person name="Kennedy P.G."/>
        </authorList>
    </citation>
    <scope>NUCLEOTIDE SEQUENCE</scope>
    <source>
        <strain evidence="7">FC423</strain>
    </source>
</reference>
<evidence type="ECO:0000256" key="4">
    <source>
        <dbReference type="ARBA" id="ARBA00022801"/>
    </source>
</evidence>
<dbReference type="PANTHER" id="PTHR46041">
    <property type="entry name" value="MITOCHONDRIAL INNER MEMBRANE PROTEASE SUBUNIT 2"/>
    <property type="match status" value="1"/>
</dbReference>
<dbReference type="SUPFAM" id="SSF51306">
    <property type="entry name" value="LexA/Signal peptidase"/>
    <property type="match status" value="1"/>
</dbReference>
<sequence>MEPISTTICRRKIFDILPLVLSPVAGKAISNAAAVAGDIVKTLPPYPDAEVFIPEGHVWVEGDEPFRTLDNNKFGPVPLALLDSKLMYIIWPLDRVGPLHPPISPISKRAAFEREQHRQSRVIARSTMTTHS</sequence>
<dbReference type="PANTHER" id="PTHR46041:SF2">
    <property type="entry name" value="MITOCHONDRIAL INNER MEMBRANE PROTEASE SUBUNIT 2"/>
    <property type="match status" value="1"/>
</dbReference>
<dbReference type="GO" id="GO:0006627">
    <property type="term" value="P:protein processing involved in protein targeting to mitochondrion"/>
    <property type="evidence" value="ECO:0007669"/>
    <property type="project" value="InterPro"/>
</dbReference>
<dbReference type="InterPro" id="IPR036286">
    <property type="entry name" value="LexA/Signal_pep-like_sf"/>
</dbReference>
<dbReference type="EMBL" id="JABBWM010000036">
    <property type="protein sequence ID" value="KAG2106200.1"/>
    <property type="molecule type" value="Genomic_DNA"/>
</dbReference>
<name>A0A9P7F5A1_9AGAM</name>
<dbReference type="GO" id="GO:0004175">
    <property type="term" value="F:endopeptidase activity"/>
    <property type="evidence" value="ECO:0007669"/>
    <property type="project" value="TreeGrafter"/>
</dbReference>
<evidence type="ECO:0000313" key="8">
    <source>
        <dbReference type="Proteomes" id="UP000823399"/>
    </source>
</evidence>
<dbReference type="AlphaFoldDB" id="A0A9P7F5A1"/>
<dbReference type="InterPro" id="IPR037730">
    <property type="entry name" value="IMP2"/>
</dbReference>
<keyword evidence="3" id="KW-0812">Transmembrane</keyword>
<accession>A0A9P7F5A1</accession>
<evidence type="ECO:0008006" key="9">
    <source>
        <dbReference type="Google" id="ProtNLM"/>
    </source>
</evidence>
<keyword evidence="8" id="KW-1185">Reference proteome</keyword>
<evidence type="ECO:0000256" key="2">
    <source>
        <dbReference type="ARBA" id="ARBA00022670"/>
    </source>
</evidence>
<keyword evidence="2" id="KW-0645">Protease</keyword>
<organism evidence="7 8">
    <name type="scientific">Suillus discolor</name>
    <dbReference type="NCBI Taxonomy" id="1912936"/>
    <lineage>
        <taxon>Eukaryota</taxon>
        <taxon>Fungi</taxon>
        <taxon>Dikarya</taxon>
        <taxon>Basidiomycota</taxon>
        <taxon>Agaricomycotina</taxon>
        <taxon>Agaricomycetes</taxon>
        <taxon>Agaricomycetidae</taxon>
        <taxon>Boletales</taxon>
        <taxon>Suillineae</taxon>
        <taxon>Suillaceae</taxon>
        <taxon>Suillus</taxon>
    </lineage>
</organism>
<evidence type="ECO:0000313" key="7">
    <source>
        <dbReference type="EMBL" id="KAG2106200.1"/>
    </source>
</evidence>